<gene>
    <name evidence="8" type="ORF">DH2020_042805</name>
</gene>
<organism evidence="8 9">
    <name type="scientific">Rehmannia glutinosa</name>
    <name type="common">Chinese foxglove</name>
    <dbReference type="NCBI Taxonomy" id="99300"/>
    <lineage>
        <taxon>Eukaryota</taxon>
        <taxon>Viridiplantae</taxon>
        <taxon>Streptophyta</taxon>
        <taxon>Embryophyta</taxon>
        <taxon>Tracheophyta</taxon>
        <taxon>Spermatophyta</taxon>
        <taxon>Magnoliopsida</taxon>
        <taxon>eudicotyledons</taxon>
        <taxon>Gunneridae</taxon>
        <taxon>Pentapetalae</taxon>
        <taxon>asterids</taxon>
        <taxon>lamiids</taxon>
        <taxon>Lamiales</taxon>
        <taxon>Orobanchaceae</taxon>
        <taxon>Rehmannieae</taxon>
        <taxon>Rehmannia</taxon>
    </lineage>
</organism>
<protein>
    <recommendedName>
        <fullName evidence="7">Pectinesterase catalytic domain-containing protein</fullName>
    </recommendedName>
</protein>
<feature type="domain" description="Pectinesterase catalytic" evidence="7">
    <location>
        <begin position="83"/>
        <end position="326"/>
    </location>
</feature>
<dbReference type="SUPFAM" id="SSF51126">
    <property type="entry name" value="Pectin lyase-like"/>
    <property type="match status" value="1"/>
</dbReference>
<comment type="pathway">
    <text evidence="1">Glycan metabolism; pectin degradation; 2-dehydro-3-deoxy-D-gluconate from pectin: step 1/5.</text>
</comment>
<dbReference type="InterPro" id="IPR000070">
    <property type="entry name" value="Pectinesterase_cat"/>
</dbReference>
<keyword evidence="9" id="KW-1185">Reference proteome</keyword>
<dbReference type="InterPro" id="IPR012334">
    <property type="entry name" value="Pectin_lyas_fold"/>
</dbReference>
<evidence type="ECO:0000256" key="6">
    <source>
        <dbReference type="SAM" id="MobiDB-lite"/>
    </source>
</evidence>
<evidence type="ECO:0000256" key="2">
    <source>
        <dbReference type="ARBA" id="ARBA00022801"/>
    </source>
</evidence>
<dbReference type="EMBL" id="JABTTQ020002551">
    <property type="protein sequence ID" value="KAK6123453.1"/>
    <property type="molecule type" value="Genomic_DNA"/>
</dbReference>
<dbReference type="Gene3D" id="2.160.20.10">
    <property type="entry name" value="Single-stranded right-handed beta-helix, Pectin lyase-like"/>
    <property type="match status" value="1"/>
</dbReference>
<keyword evidence="4" id="KW-0961">Cell wall biogenesis/degradation</keyword>
<keyword evidence="3" id="KW-0063">Aspartyl esterase</keyword>
<reference evidence="8 9" key="1">
    <citation type="journal article" date="2021" name="Comput. Struct. Biotechnol. J.">
        <title>De novo genome assembly of the potent medicinal plant Rehmannia glutinosa using nanopore technology.</title>
        <authorList>
            <person name="Ma L."/>
            <person name="Dong C."/>
            <person name="Song C."/>
            <person name="Wang X."/>
            <person name="Zheng X."/>
            <person name="Niu Y."/>
            <person name="Chen S."/>
            <person name="Feng W."/>
        </authorList>
    </citation>
    <scope>NUCLEOTIDE SEQUENCE [LARGE SCALE GENOMIC DNA]</scope>
    <source>
        <strain evidence="8">DH-2019</strain>
    </source>
</reference>
<name>A0ABR0UMD4_REHGL</name>
<evidence type="ECO:0000259" key="7">
    <source>
        <dbReference type="Pfam" id="PF01095"/>
    </source>
</evidence>
<dbReference type="Proteomes" id="UP001318860">
    <property type="component" value="Unassembled WGS sequence"/>
</dbReference>
<evidence type="ECO:0000313" key="8">
    <source>
        <dbReference type="EMBL" id="KAK6123453.1"/>
    </source>
</evidence>
<evidence type="ECO:0000256" key="3">
    <source>
        <dbReference type="ARBA" id="ARBA00023085"/>
    </source>
</evidence>
<evidence type="ECO:0000256" key="4">
    <source>
        <dbReference type="ARBA" id="ARBA00023316"/>
    </source>
</evidence>
<accession>A0ABR0UMD4</accession>
<dbReference type="PANTHER" id="PTHR31707">
    <property type="entry name" value="PECTINESTERASE"/>
    <property type="match status" value="1"/>
</dbReference>
<comment type="catalytic activity">
    <reaction evidence="5">
        <text>[(1-&gt;4)-alpha-D-galacturonosyl methyl ester](n) + n H2O = [(1-&gt;4)-alpha-D-galacturonosyl](n) + n methanol + n H(+)</text>
        <dbReference type="Rhea" id="RHEA:22380"/>
        <dbReference type="Rhea" id="RHEA-COMP:14570"/>
        <dbReference type="Rhea" id="RHEA-COMP:14573"/>
        <dbReference type="ChEBI" id="CHEBI:15377"/>
        <dbReference type="ChEBI" id="CHEBI:15378"/>
        <dbReference type="ChEBI" id="CHEBI:17790"/>
        <dbReference type="ChEBI" id="CHEBI:140522"/>
        <dbReference type="ChEBI" id="CHEBI:140523"/>
        <dbReference type="EC" id="3.1.1.11"/>
    </reaction>
</comment>
<evidence type="ECO:0000256" key="1">
    <source>
        <dbReference type="ARBA" id="ARBA00005184"/>
    </source>
</evidence>
<feature type="compositionally biased region" description="Low complexity" evidence="6">
    <location>
        <begin position="1"/>
        <end position="16"/>
    </location>
</feature>
<dbReference type="Pfam" id="PF01095">
    <property type="entry name" value="Pectinesterase"/>
    <property type="match status" value="1"/>
</dbReference>
<keyword evidence="2" id="KW-0378">Hydrolase</keyword>
<evidence type="ECO:0000313" key="9">
    <source>
        <dbReference type="Proteomes" id="UP001318860"/>
    </source>
</evidence>
<proteinExistence type="predicted"/>
<comment type="caution">
    <text evidence="8">The sequence shown here is derived from an EMBL/GenBank/DDBJ whole genome shotgun (WGS) entry which is preliminary data.</text>
</comment>
<sequence length="341" mass="37458">MDLSSTSAASLHSVSTDTNDPPCLDIEVDVEIPNQSPTRLPVPLTSFSSPIQSPPPSIQETPFLLRASRENEGFDIESSFSAHVGHEKRNIVLMGEGIGRTIISSSASIIEPVNTWPLATLSIRGKGFMAQDLTIINTANNGVAVDNWAYRSVFFRCKLEGTNATLHVRGEKQFYRSSHFYGKSNMISGYAHAFFQKCEFFGQKSYPKEKLVFTSQSSPLSTVKSVFIFQFCSFHVVDKFSNGSETTFLGGSFGDYASAVVMQSDLDASIAGYYFLGTSPPNTTYYTIFSNIEHGAIMKNVPPIIHTISDAEVASEFSLRVFLSGDNWIPPGVDYELDLAK</sequence>
<evidence type="ECO:0000256" key="5">
    <source>
        <dbReference type="ARBA" id="ARBA00047928"/>
    </source>
</evidence>
<feature type="region of interest" description="Disordered" evidence="6">
    <location>
        <begin position="1"/>
        <end position="25"/>
    </location>
</feature>
<dbReference type="InterPro" id="IPR011050">
    <property type="entry name" value="Pectin_lyase_fold/virulence"/>
</dbReference>